<gene>
    <name evidence="2" type="ORF">FDG2_6362</name>
</gene>
<organism evidence="2 3">
    <name type="scientific">Candidatus Protofrankia californiensis</name>
    <dbReference type="NCBI Taxonomy" id="1839754"/>
    <lineage>
        <taxon>Bacteria</taxon>
        <taxon>Bacillati</taxon>
        <taxon>Actinomycetota</taxon>
        <taxon>Actinomycetes</taxon>
        <taxon>Frankiales</taxon>
        <taxon>Frankiaceae</taxon>
        <taxon>Protofrankia</taxon>
    </lineage>
</organism>
<dbReference type="Proteomes" id="UP000199013">
    <property type="component" value="Unassembled WGS sequence"/>
</dbReference>
<dbReference type="AlphaFoldDB" id="A0A1C3PGS7"/>
<protein>
    <submittedName>
        <fullName evidence="2">Uncharacterized protein</fullName>
    </submittedName>
</protein>
<evidence type="ECO:0000313" key="2">
    <source>
        <dbReference type="EMBL" id="SBW29041.1"/>
    </source>
</evidence>
<dbReference type="EMBL" id="FLUV01002634">
    <property type="protein sequence ID" value="SBW29041.1"/>
    <property type="molecule type" value="Genomic_DNA"/>
</dbReference>
<evidence type="ECO:0000256" key="1">
    <source>
        <dbReference type="SAM" id="MobiDB-lite"/>
    </source>
</evidence>
<accession>A0A1C3PGS7</accession>
<reference evidence="3" key="1">
    <citation type="submission" date="2016-02" db="EMBL/GenBank/DDBJ databases">
        <authorList>
            <person name="Wibberg D."/>
        </authorList>
    </citation>
    <scope>NUCLEOTIDE SEQUENCE [LARGE SCALE GENOMIC DNA]</scope>
</reference>
<evidence type="ECO:0000313" key="3">
    <source>
        <dbReference type="Proteomes" id="UP000199013"/>
    </source>
</evidence>
<proteinExistence type="predicted"/>
<sequence length="108" mass="11781">MVPRSLSGGLAFESLDLYMAVRRQSCWPWQTGKSQEASGYAYAVAEFVHLAVNTGITLATAVSEQVTAPIAALTIEGHRSPRRTALPSYPAQPSARPRRCRRPRPDGN</sequence>
<feature type="region of interest" description="Disordered" evidence="1">
    <location>
        <begin position="79"/>
        <end position="108"/>
    </location>
</feature>
<name>A0A1C3PGS7_9ACTN</name>
<keyword evidence="3" id="KW-1185">Reference proteome</keyword>